<dbReference type="Pfam" id="PF10114">
    <property type="entry name" value="PocR"/>
    <property type="match status" value="1"/>
</dbReference>
<dbReference type="AlphaFoldDB" id="A0A410PWX3"/>
<dbReference type="SMART" id="SM00387">
    <property type="entry name" value="HATPase_c"/>
    <property type="match status" value="1"/>
</dbReference>
<keyword evidence="2" id="KW-0808">Transferase</keyword>
<evidence type="ECO:0000313" key="2">
    <source>
        <dbReference type="EMBL" id="QAT43405.1"/>
    </source>
</evidence>
<sequence>MQDFIGKSLEDILDKDEFMAVQDELSNLLQFSVITVNTEGVPIGHWNNFTDFCHLIRSSEKGYEKCVECDRKASRKAIELGVPQSYICHCGLRDCAAPIIVEGQYLGSVLGGQVLTSEEERSKIDVDRLSEQFDIPKRDLKKCIAKLEVVSEEYLQRCVKFYSFMGTYLAEIIIKKVTQESLAQETSENFKLLQLIKEQELKRMKAQMNPHFLFNALNSIARMALLEDAPKAEQLIYELSDYLKYTIKNVEELPSIKLELDNLMHYIAIQKTRFGDRISFFIDIDPHILDYKIPSMTLQPIVENAIIHGVELLKEGGKITVKGEKNPEDSTICFSIIDNGVGFPEHILELFKSNCHINGDTLGLGLLNTHARIQYEFGSEYGVTIESEPLISNCVTIKLPCIK</sequence>
<dbReference type="GO" id="GO:0000155">
    <property type="term" value="F:phosphorelay sensor kinase activity"/>
    <property type="evidence" value="ECO:0007669"/>
    <property type="project" value="InterPro"/>
</dbReference>
<dbReference type="InterPro" id="IPR036890">
    <property type="entry name" value="HATPase_C_sf"/>
</dbReference>
<keyword evidence="2" id="KW-0418">Kinase</keyword>
<dbReference type="KEGG" id="amij:EQM06_09360"/>
<dbReference type="Pfam" id="PF02518">
    <property type="entry name" value="HATPase_c"/>
    <property type="match status" value="1"/>
</dbReference>
<dbReference type="OrthoDB" id="9809348at2"/>
<feature type="domain" description="Histidine kinase/HSP90-like ATPase" evidence="1">
    <location>
        <begin position="293"/>
        <end position="403"/>
    </location>
</feature>
<dbReference type="EMBL" id="CP035281">
    <property type="protein sequence ID" value="QAT43405.1"/>
    <property type="molecule type" value="Genomic_DNA"/>
</dbReference>
<dbReference type="InterPro" id="IPR018771">
    <property type="entry name" value="PocR_dom"/>
</dbReference>
<reference evidence="2 3" key="1">
    <citation type="submission" date="2019-01" db="EMBL/GenBank/DDBJ databases">
        <title>Draft genomes of a novel of Aminipila strains.</title>
        <authorList>
            <person name="Ma S."/>
        </authorList>
    </citation>
    <scope>NUCLEOTIDE SEQUENCE [LARGE SCALE GENOMIC DNA]</scope>
    <source>
        <strain evidence="3">JN-39</strain>
    </source>
</reference>
<proteinExistence type="predicted"/>
<dbReference type="RefSeq" id="WP_128746182.1">
    <property type="nucleotide sequence ID" value="NZ_CP035281.1"/>
</dbReference>
<dbReference type="Proteomes" id="UP000287601">
    <property type="component" value="Chromosome"/>
</dbReference>
<evidence type="ECO:0000313" key="3">
    <source>
        <dbReference type="Proteomes" id="UP000287601"/>
    </source>
</evidence>
<organism evidence="2 3">
    <name type="scientific">Aminipila luticellarii</name>
    <dbReference type="NCBI Taxonomy" id="2507160"/>
    <lineage>
        <taxon>Bacteria</taxon>
        <taxon>Bacillati</taxon>
        <taxon>Bacillota</taxon>
        <taxon>Clostridia</taxon>
        <taxon>Peptostreptococcales</taxon>
        <taxon>Anaerovoracaceae</taxon>
        <taxon>Aminipila</taxon>
    </lineage>
</organism>
<dbReference type="PANTHER" id="PTHR34220">
    <property type="entry name" value="SENSOR HISTIDINE KINASE YPDA"/>
    <property type="match status" value="1"/>
</dbReference>
<dbReference type="Pfam" id="PF06580">
    <property type="entry name" value="His_kinase"/>
    <property type="match status" value="1"/>
</dbReference>
<gene>
    <name evidence="2" type="ORF">EQM06_09360</name>
</gene>
<dbReference type="GO" id="GO:0016020">
    <property type="term" value="C:membrane"/>
    <property type="evidence" value="ECO:0007669"/>
    <property type="project" value="InterPro"/>
</dbReference>
<keyword evidence="3" id="KW-1185">Reference proteome</keyword>
<dbReference type="Gene3D" id="3.30.565.10">
    <property type="entry name" value="Histidine kinase-like ATPase, C-terminal domain"/>
    <property type="match status" value="1"/>
</dbReference>
<evidence type="ECO:0000259" key="1">
    <source>
        <dbReference type="SMART" id="SM00387"/>
    </source>
</evidence>
<name>A0A410PWX3_9FIRM</name>
<dbReference type="SUPFAM" id="SSF55874">
    <property type="entry name" value="ATPase domain of HSP90 chaperone/DNA topoisomerase II/histidine kinase"/>
    <property type="match status" value="1"/>
</dbReference>
<dbReference type="PANTHER" id="PTHR34220:SF7">
    <property type="entry name" value="SENSOR HISTIDINE KINASE YPDA"/>
    <property type="match status" value="1"/>
</dbReference>
<accession>A0A410PWX3</accession>
<dbReference type="InterPro" id="IPR050640">
    <property type="entry name" value="Bact_2-comp_sensor_kinase"/>
</dbReference>
<dbReference type="InterPro" id="IPR010559">
    <property type="entry name" value="Sig_transdc_His_kin_internal"/>
</dbReference>
<dbReference type="InterPro" id="IPR003594">
    <property type="entry name" value="HATPase_dom"/>
</dbReference>
<protein>
    <submittedName>
        <fullName evidence="2">Histidine kinase</fullName>
    </submittedName>
</protein>